<evidence type="ECO:0000313" key="4">
    <source>
        <dbReference type="EMBL" id="QGZ35465.1"/>
    </source>
</evidence>
<reference evidence="4 5" key="1">
    <citation type="submission" date="2019-12" db="EMBL/GenBank/DDBJ databases">
        <title>The genome of Stappia indica PHM037.</title>
        <authorList>
            <person name="Kacar D."/>
            <person name="Galan B."/>
            <person name="Canedo L."/>
            <person name="Rodriguez P."/>
            <person name="de la Calle F."/>
            <person name="Garcia J.L."/>
        </authorList>
    </citation>
    <scope>NUCLEOTIDE SEQUENCE [LARGE SCALE GENOMIC DNA]</scope>
    <source>
        <strain evidence="4 5">PHM037</strain>
    </source>
</reference>
<dbReference type="EMBL" id="CP046908">
    <property type="protein sequence ID" value="QGZ35465.1"/>
    <property type="molecule type" value="Genomic_DNA"/>
</dbReference>
<organism evidence="4 5">
    <name type="scientific">Stappia indica</name>
    <dbReference type="NCBI Taxonomy" id="538381"/>
    <lineage>
        <taxon>Bacteria</taxon>
        <taxon>Pseudomonadati</taxon>
        <taxon>Pseudomonadota</taxon>
        <taxon>Alphaproteobacteria</taxon>
        <taxon>Hyphomicrobiales</taxon>
        <taxon>Stappiaceae</taxon>
        <taxon>Stappia</taxon>
    </lineage>
</organism>
<dbReference type="Pfam" id="PF03976">
    <property type="entry name" value="PPK2"/>
    <property type="match status" value="2"/>
</dbReference>
<dbReference type="Gene3D" id="3.40.50.300">
    <property type="entry name" value="P-loop containing nucleotide triphosphate hydrolases"/>
    <property type="match status" value="2"/>
</dbReference>
<accession>A0A857C9B9</accession>
<evidence type="ECO:0000259" key="3">
    <source>
        <dbReference type="Pfam" id="PF03976"/>
    </source>
</evidence>
<feature type="domain" description="Polyphosphate kinase-2-related" evidence="3">
    <location>
        <begin position="308"/>
        <end position="529"/>
    </location>
</feature>
<dbReference type="OrthoDB" id="9775224at2"/>
<feature type="domain" description="Polyphosphate kinase-2-related" evidence="3">
    <location>
        <begin position="59"/>
        <end position="272"/>
    </location>
</feature>
<dbReference type="InterPro" id="IPR027417">
    <property type="entry name" value="P-loop_NTPase"/>
</dbReference>
<dbReference type="SUPFAM" id="SSF52540">
    <property type="entry name" value="P-loop containing nucleoside triphosphate hydrolases"/>
    <property type="match status" value="2"/>
</dbReference>
<evidence type="ECO:0000256" key="1">
    <source>
        <dbReference type="ARBA" id="ARBA00023310"/>
    </source>
</evidence>
<dbReference type="GO" id="GO:0006754">
    <property type="term" value="P:ATP biosynthetic process"/>
    <property type="evidence" value="ECO:0007669"/>
    <property type="project" value="UniProtKB-KW"/>
</dbReference>
<evidence type="ECO:0000256" key="2">
    <source>
        <dbReference type="ARBA" id="ARBA00024500"/>
    </source>
</evidence>
<dbReference type="KEGG" id="siw:GH266_13760"/>
<dbReference type="PANTHER" id="PTHR34383:SF3">
    <property type="entry name" value="POLYPHOSPHATE:AMP PHOSPHOTRANSFERASE"/>
    <property type="match status" value="1"/>
</dbReference>
<dbReference type="InterPro" id="IPR022488">
    <property type="entry name" value="PPK2-related"/>
</dbReference>
<name>A0A857C9B9_9HYPH</name>
<dbReference type="GO" id="GO:0043751">
    <property type="term" value="F:polyphosphate:AMP phosphotransferase activity"/>
    <property type="evidence" value="ECO:0007669"/>
    <property type="project" value="InterPro"/>
</dbReference>
<dbReference type="PANTHER" id="PTHR34383">
    <property type="entry name" value="POLYPHOSPHATE:AMP PHOSPHOTRANSFERASE-RELATED"/>
    <property type="match status" value="1"/>
</dbReference>
<proteinExistence type="predicted"/>
<dbReference type="InterPro" id="IPR022489">
    <property type="entry name" value="PolyP_AMP_Tfrase"/>
</dbReference>
<dbReference type="Proteomes" id="UP000435648">
    <property type="component" value="Chromosome"/>
</dbReference>
<dbReference type="AlphaFoldDB" id="A0A857C9B9"/>
<protein>
    <submittedName>
        <fullName evidence="4">Polyphosphate:AMP phosphotransferase</fullName>
    </submittedName>
</protein>
<keyword evidence="4" id="KW-0808">Transferase</keyword>
<dbReference type="NCBIfam" id="TIGR03708">
    <property type="entry name" value="poly_P_AMP_trns"/>
    <property type="match status" value="1"/>
</dbReference>
<comment type="catalytic activity">
    <reaction evidence="2">
        <text>[phosphate](n) + ATP = [phosphate](n+1) + ADP</text>
        <dbReference type="Rhea" id="RHEA:19573"/>
        <dbReference type="Rhea" id="RHEA-COMP:9859"/>
        <dbReference type="Rhea" id="RHEA-COMP:14280"/>
        <dbReference type="ChEBI" id="CHEBI:16838"/>
        <dbReference type="ChEBI" id="CHEBI:30616"/>
        <dbReference type="ChEBI" id="CHEBI:456216"/>
    </reaction>
    <physiologicalReaction direction="right-to-left" evidence="2">
        <dbReference type="Rhea" id="RHEA:19575"/>
    </physiologicalReaction>
</comment>
<evidence type="ECO:0000313" key="5">
    <source>
        <dbReference type="Proteomes" id="UP000435648"/>
    </source>
</evidence>
<sequence>MRRPYRRVPGPWSRTIASRRHARHLDPPRAAHARRHDIRRAAPVFQSASLPVDLSRTDFDALEPKLRTELLAAQREVIEKKPFSVLVVIAGVDGAGKNDAIARLHEWLDVRYLTCNAYDEETDEERGRPDLWRYWRDLPALGETSVVVSSWYNEPLRCFVQGEIGEAEFERRLARINRFEGLLASENVLVLKFWFSLTPETQKRRLKGLGRKDRARRILAEWADIAHAPGAQAAFERAALSTSTPAAPWIVIPSDEPRARDLALGRCVEMAIRRRLEAALANPLALPAVVAGIERRSAVEAVDLGARLSKHRYRTELDRLQGELARLIDRKAFRDRSLVLAFEGNDAAGKGGAIRRVIRPLDPRRYRVHRIAAPSEEEHAHPWLWRFWNRLPRRGHSAIFDRSWYGRVLVERVEGFCSEAEWSRAYNEINEFETELTDAGAIVVKVWLAISRQEQLARFKEREETPYKQFKITDEDWRNRLKWDQYTEAAGDMVDRTSTSFAPWHLVAAEDKRFARVEVLRRLVERLEAAL</sequence>
<keyword evidence="1" id="KW-0066">ATP synthesis</keyword>
<gene>
    <name evidence="4" type="primary">pap</name>
    <name evidence="4" type="ORF">GH266_13760</name>
</gene>
<dbReference type="GO" id="GO:0006797">
    <property type="term" value="P:polyphosphate metabolic process"/>
    <property type="evidence" value="ECO:0007669"/>
    <property type="project" value="InterPro"/>
</dbReference>